<name>A0A835XNR1_9CHLO</name>
<feature type="compositionally biased region" description="Basic and acidic residues" evidence="2">
    <location>
        <begin position="695"/>
        <end position="704"/>
    </location>
</feature>
<feature type="region of interest" description="Disordered" evidence="2">
    <location>
        <begin position="584"/>
        <end position="631"/>
    </location>
</feature>
<dbReference type="PANTHER" id="PTHR13037">
    <property type="entry name" value="FORMIN"/>
    <property type="match status" value="1"/>
</dbReference>
<dbReference type="InterPro" id="IPR036966">
    <property type="entry name" value="CBM3_sf"/>
</dbReference>
<evidence type="ECO:0000256" key="1">
    <source>
        <dbReference type="ARBA" id="ARBA00022581"/>
    </source>
</evidence>
<feature type="region of interest" description="Disordered" evidence="2">
    <location>
        <begin position="717"/>
        <end position="793"/>
    </location>
</feature>
<feature type="region of interest" description="Disordered" evidence="2">
    <location>
        <begin position="150"/>
        <end position="172"/>
    </location>
</feature>
<feature type="region of interest" description="Disordered" evidence="2">
    <location>
        <begin position="667"/>
        <end position="704"/>
    </location>
</feature>
<gene>
    <name evidence="3" type="ORF">HYH03_015711</name>
</gene>
<evidence type="ECO:0000313" key="4">
    <source>
        <dbReference type="Proteomes" id="UP000612055"/>
    </source>
</evidence>
<feature type="compositionally biased region" description="Low complexity" evidence="2">
    <location>
        <begin position="762"/>
        <end position="771"/>
    </location>
</feature>
<dbReference type="PANTHER" id="PTHR13037:SF24">
    <property type="entry name" value="POLYCOMB PROTEIN PCL-RELATED"/>
    <property type="match status" value="1"/>
</dbReference>
<dbReference type="GO" id="GO:0005975">
    <property type="term" value="P:carbohydrate metabolic process"/>
    <property type="evidence" value="ECO:0007669"/>
    <property type="project" value="InterPro"/>
</dbReference>
<feature type="compositionally biased region" description="Pro residues" evidence="2">
    <location>
        <begin position="724"/>
        <end position="734"/>
    </location>
</feature>
<proteinExistence type="predicted"/>
<keyword evidence="1" id="KW-0945">Host-virus interaction</keyword>
<dbReference type="AlphaFoldDB" id="A0A835XNR1"/>
<feature type="region of interest" description="Disordered" evidence="2">
    <location>
        <begin position="411"/>
        <end position="436"/>
    </location>
</feature>
<feature type="compositionally biased region" description="Low complexity" evidence="2">
    <location>
        <begin position="735"/>
        <end position="747"/>
    </location>
</feature>
<evidence type="ECO:0000256" key="2">
    <source>
        <dbReference type="SAM" id="MobiDB-lite"/>
    </source>
</evidence>
<feature type="region of interest" description="Disordered" evidence="2">
    <location>
        <begin position="104"/>
        <end position="124"/>
    </location>
</feature>
<comment type="caution">
    <text evidence="3">The sequence shown here is derived from an EMBL/GenBank/DDBJ whole genome shotgun (WGS) entry which is preliminary data.</text>
</comment>
<feature type="compositionally biased region" description="Pro residues" evidence="2">
    <location>
        <begin position="748"/>
        <end position="761"/>
    </location>
</feature>
<accession>A0A835XNR1</accession>
<reference evidence="3" key="1">
    <citation type="journal article" date="2020" name="bioRxiv">
        <title>Comparative genomics of Chlamydomonas.</title>
        <authorList>
            <person name="Craig R.J."/>
            <person name="Hasan A.R."/>
            <person name="Ness R.W."/>
            <person name="Keightley P.D."/>
        </authorList>
    </citation>
    <scope>NUCLEOTIDE SEQUENCE</scope>
    <source>
        <strain evidence="3">CCAP 11/70</strain>
    </source>
</reference>
<feature type="region of interest" description="Disordered" evidence="2">
    <location>
        <begin position="55"/>
        <end position="88"/>
    </location>
</feature>
<dbReference type="Proteomes" id="UP000612055">
    <property type="component" value="Unassembled WGS sequence"/>
</dbReference>
<feature type="region of interest" description="Disordered" evidence="2">
    <location>
        <begin position="1"/>
        <end position="26"/>
    </location>
</feature>
<sequence length="839" mass="82458">MATPPILPQHSRQPRRRRGGDLSPAMKPASALAAAAAAAALLLALAALLSCGGGRRSDGGGSGGGGAPSAPPGLAGSTPGGSTGAGQADDELYGILLVGGLKARPGGRPAAPATPSVSRPAGSPASAAAVTAPAFAAATAGGGGRRRLLAQAPAGTSPSSPPNGQAPAAPAAADDVSSTCAVLLRYGARVGDPRGSADVPIFVGSWQVEAAAPKLPPVSSWVLGWAFGAGERLLSTRDVFSEGAAGAATNLGSVVIQYGPSPAPELPPGDKQRVAVIGNGTLDPSGPQLTFSFVGRTGPTPGPGGPAAPAPFNGPPSAPLRVAPVGEVFFNNLRCAPLPVASAPSDNRTAASAPEPVAQPLLQNPPRVLQVDYLPISYIITDTVQRSTANGSTANASTGGAVAGPASVGRPAAAGSGAGGAAAGTGAEESPEEAGRSSSAAAAFLADSFTQMYLRVTNIGSRTNVHLDQVQLQYWFDGPDETPDPFTRLRGDAIPFELYCSDMSTQLRGGCSSLRYAFSPGLPGVRGARYVLDLSFAPGSGALMPFTSTNSTASASGPANASASFLKNAASAAAAAANATSAATSSSSTHAPTSHVPSANSPSLDAAAPNASAAATAAPAPAAPTGATTDADGQAPILRSVEMIISIEPVAFERLDARQDYSYLATPLAASPDGSASTAPTSEGGGEGGGEEEEGVGRRVVLRERMPNTRIPAYVRGRLAWGSPPSPSPAPSPGPTSASSATTAAPTPHAPPPPPGSPPSPLHGGSLPAGSWCTPAEGQSINDTLTDGGGKGTASMACGVSRVYCCGSPGEPLATAVPPEWEASLSQAEDQQANAASSG</sequence>
<feature type="compositionally biased region" description="Gly residues" evidence="2">
    <location>
        <begin position="55"/>
        <end position="67"/>
    </location>
</feature>
<evidence type="ECO:0000313" key="3">
    <source>
        <dbReference type="EMBL" id="KAG2485541.1"/>
    </source>
</evidence>
<keyword evidence="4" id="KW-1185">Reference proteome</keyword>
<dbReference type="GO" id="GO:0030248">
    <property type="term" value="F:cellulose binding"/>
    <property type="evidence" value="ECO:0007669"/>
    <property type="project" value="InterPro"/>
</dbReference>
<dbReference type="EMBL" id="JAEHOE010000127">
    <property type="protein sequence ID" value="KAG2485541.1"/>
    <property type="molecule type" value="Genomic_DNA"/>
</dbReference>
<organism evidence="3 4">
    <name type="scientific">Edaphochlamys debaryana</name>
    <dbReference type="NCBI Taxonomy" id="47281"/>
    <lineage>
        <taxon>Eukaryota</taxon>
        <taxon>Viridiplantae</taxon>
        <taxon>Chlorophyta</taxon>
        <taxon>core chlorophytes</taxon>
        <taxon>Chlorophyceae</taxon>
        <taxon>CS clade</taxon>
        <taxon>Chlamydomonadales</taxon>
        <taxon>Chlamydomonadales incertae sedis</taxon>
        <taxon>Edaphochlamys</taxon>
    </lineage>
</organism>
<dbReference type="Gene3D" id="2.60.40.710">
    <property type="entry name" value="Endoglucanase-like"/>
    <property type="match status" value="1"/>
</dbReference>
<dbReference type="OrthoDB" id="551884at2759"/>
<protein>
    <submittedName>
        <fullName evidence="3">Uncharacterized protein</fullName>
    </submittedName>
</protein>